<dbReference type="PANTHER" id="PTHR11635:SF152">
    <property type="entry name" value="CAMP-DEPENDENT PROTEIN KINASE TYPE I REGULATORY SUBUNIT-RELATED"/>
    <property type="match status" value="1"/>
</dbReference>
<dbReference type="EMBL" id="JBBXJM010000003">
    <property type="protein sequence ID" value="KAL1409539.1"/>
    <property type="molecule type" value="Genomic_DNA"/>
</dbReference>
<accession>A0ABR3Q485</accession>
<evidence type="ECO:0000256" key="3">
    <source>
        <dbReference type="ARBA" id="ARBA00022553"/>
    </source>
</evidence>
<evidence type="ECO:0000256" key="2">
    <source>
        <dbReference type="ARBA" id="ARBA00020355"/>
    </source>
</evidence>
<evidence type="ECO:0000313" key="12">
    <source>
        <dbReference type="Proteomes" id="UP001565368"/>
    </source>
</evidence>
<evidence type="ECO:0000256" key="1">
    <source>
        <dbReference type="ARBA" id="ARBA00005753"/>
    </source>
</evidence>
<evidence type="ECO:0000256" key="4">
    <source>
        <dbReference type="ARBA" id="ARBA00022566"/>
    </source>
</evidence>
<dbReference type="PROSITE" id="PS50042">
    <property type="entry name" value="CNMP_BINDING_3"/>
    <property type="match status" value="2"/>
</dbReference>
<keyword evidence="4 8" id="KW-0116">cAMP-binding</keyword>
<dbReference type="Gene3D" id="1.20.890.10">
    <property type="entry name" value="cAMP-dependent protein kinase regulatory subunit, dimerization-anchoring domain"/>
    <property type="match status" value="1"/>
</dbReference>
<dbReference type="InterPro" id="IPR012198">
    <property type="entry name" value="cAMP_dep_PK_reg_su"/>
</dbReference>
<evidence type="ECO:0000256" key="6">
    <source>
        <dbReference type="ARBA" id="ARBA00022741"/>
    </source>
</evidence>
<dbReference type="PROSITE" id="PS00888">
    <property type="entry name" value="CNMP_BINDING_1"/>
    <property type="match status" value="2"/>
</dbReference>
<name>A0ABR3Q485_9TREE</name>
<dbReference type="InterPro" id="IPR018488">
    <property type="entry name" value="cNMP-bd_CS"/>
</dbReference>
<dbReference type="PRINTS" id="PR00103">
    <property type="entry name" value="CAMPKINASE"/>
</dbReference>
<keyword evidence="5" id="KW-0677">Repeat</keyword>
<evidence type="ECO:0000256" key="5">
    <source>
        <dbReference type="ARBA" id="ARBA00022737"/>
    </source>
</evidence>
<gene>
    <name evidence="11" type="ORF">Q8F55_003523</name>
</gene>
<dbReference type="SMART" id="SM00394">
    <property type="entry name" value="RIIa"/>
    <property type="match status" value="1"/>
</dbReference>
<dbReference type="PIRSF" id="PIRSF000548">
    <property type="entry name" value="PK_regulatory"/>
    <property type="match status" value="1"/>
</dbReference>
<feature type="domain" description="Cyclic nucleotide-binding" evidence="10">
    <location>
        <begin position="254"/>
        <end position="385"/>
    </location>
</feature>
<dbReference type="CDD" id="cd00038">
    <property type="entry name" value="CAP_ED"/>
    <property type="match status" value="2"/>
</dbReference>
<dbReference type="GeneID" id="95984566"/>
<dbReference type="SUPFAM" id="SSF47391">
    <property type="entry name" value="Dimerization-anchoring domain of cAMP-dependent PK regulatory subunit"/>
    <property type="match status" value="1"/>
</dbReference>
<comment type="caution">
    <text evidence="11">The sequence shown here is derived from an EMBL/GenBank/DDBJ whole genome shotgun (WGS) entry which is preliminary data.</text>
</comment>
<evidence type="ECO:0000256" key="8">
    <source>
        <dbReference type="PIRNR" id="PIRNR000548"/>
    </source>
</evidence>
<feature type="region of interest" description="Disordered" evidence="9">
    <location>
        <begin position="43"/>
        <end position="108"/>
    </location>
</feature>
<evidence type="ECO:0000259" key="10">
    <source>
        <dbReference type="PROSITE" id="PS50042"/>
    </source>
</evidence>
<dbReference type="SMART" id="SM00100">
    <property type="entry name" value="cNMP"/>
    <property type="match status" value="2"/>
</dbReference>
<dbReference type="Pfam" id="PF02197">
    <property type="entry name" value="RIIa"/>
    <property type="match status" value="1"/>
</dbReference>
<keyword evidence="6 8" id="KW-0547">Nucleotide-binding</keyword>
<evidence type="ECO:0000313" key="11">
    <source>
        <dbReference type="EMBL" id="KAL1409539.1"/>
    </source>
</evidence>
<evidence type="ECO:0000256" key="9">
    <source>
        <dbReference type="SAM" id="MobiDB-lite"/>
    </source>
</evidence>
<keyword evidence="3" id="KW-0597">Phosphoprotein</keyword>
<keyword evidence="12" id="KW-1185">Reference proteome</keyword>
<dbReference type="InterPro" id="IPR003117">
    <property type="entry name" value="cAMP_dep_PK_reg_su_I/II_a/b"/>
</dbReference>
<dbReference type="InterPro" id="IPR014710">
    <property type="entry name" value="RmlC-like_jellyroll"/>
</dbReference>
<sequence length="511" mass="54250">MSAGSNPQYNSILNDLNRDVSRENPKDILQFCADWFQDRLRDERSGSKNQATSPSSKGSGKPGKLDTAGGSSAFGQWQSGELSPSERGPDGPSPFGGAKTGAALAAGAGGAAAVGAASLFSSPFGGSARSAAPPTDDADPFDTSAPAPGGPFGNSSFGASPFGASAPVSNNTAHDEDDHDEPEPVIPSYALGRRTSVSAESLVPKTRSFDPSANAFISEEDEETPDANNNDMPVFPKTDEQLRRIRGAIKPNFLFRNLDEEQEADVLAAMKEVTVAPGETVIEQGASGDYFYVVESGELDIFVKRDGQVLEPEKGDRPDLGKKVATSKEGGSFGELALMHNAPRAASIVAVSPSTLWALDRVSFRTILLDHTSRKRRLYESFLSTVAILTSLQPSERAKIADVLESRTFEAGQDIIKEGEAGDEFFLIENGSAVAIKTIDGKETVVKNYGKGDYFGELALLNRQNRAATVRASEKLRVAALGEQAFTRLLGPAKDIMARSAGERYGYAVGR</sequence>
<dbReference type="SUPFAM" id="SSF51206">
    <property type="entry name" value="cAMP-binding domain-like"/>
    <property type="match status" value="2"/>
</dbReference>
<reference evidence="11 12" key="1">
    <citation type="submission" date="2023-08" db="EMBL/GenBank/DDBJ databases">
        <title>Annotated Genome Sequence of Vanrija albida AlHP1.</title>
        <authorList>
            <person name="Herzog R."/>
        </authorList>
    </citation>
    <scope>NUCLEOTIDE SEQUENCE [LARGE SCALE GENOMIC DNA]</scope>
    <source>
        <strain evidence="11 12">AlHP1</strain>
    </source>
</reference>
<dbReference type="RefSeq" id="XP_069209483.1">
    <property type="nucleotide sequence ID" value="XM_069352065.1"/>
</dbReference>
<feature type="compositionally biased region" description="Low complexity" evidence="9">
    <location>
        <begin position="130"/>
        <end position="167"/>
    </location>
</feature>
<comment type="subunit">
    <text evidence="8">Tetramer, composed of 2 regulatory (R) and 2 catalytic (C) subunits. In the presence of cAMP it dissociates into 2 active monomeric C subunits and an R dimer.</text>
</comment>
<feature type="compositionally biased region" description="Low complexity" evidence="9">
    <location>
        <begin position="96"/>
        <end position="106"/>
    </location>
</feature>
<dbReference type="Gene3D" id="2.60.120.10">
    <property type="entry name" value="Jelly Rolls"/>
    <property type="match status" value="2"/>
</dbReference>
<organism evidence="11 12">
    <name type="scientific">Vanrija albida</name>
    <dbReference type="NCBI Taxonomy" id="181172"/>
    <lineage>
        <taxon>Eukaryota</taxon>
        <taxon>Fungi</taxon>
        <taxon>Dikarya</taxon>
        <taxon>Basidiomycota</taxon>
        <taxon>Agaricomycotina</taxon>
        <taxon>Tremellomycetes</taxon>
        <taxon>Trichosporonales</taxon>
        <taxon>Trichosporonaceae</taxon>
        <taxon>Vanrija</taxon>
    </lineage>
</organism>
<comment type="similarity">
    <text evidence="1 8">Belongs to the cAMP-dependent kinase regulatory chain family.</text>
</comment>
<dbReference type="CDD" id="cd12098">
    <property type="entry name" value="DD_R_ScPKA-like"/>
    <property type="match status" value="1"/>
</dbReference>
<feature type="compositionally biased region" description="Polar residues" evidence="9">
    <location>
        <begin position="69"/>
        <end position="82"/>
    </location>
</feature>
<dbReference type="PROSITE" id="PS00889">
    <property type="entry name" value="CNMP_BINDING_2"/>
    <property type="match status" value="2"/>
</dbReference>
<dbReference type="InterPro" id="IPR018490">
    <property type="entry name" value="cNMP-bd_dom_sf"/>
</dbReference>
<protein>
    <recommendedName>
        <fullName evidence="2 8">cAMP-dependent protein kinase regulatory subunit</fullName>
    </recommendedName>
</protein>
<evidence type="ECO:0000256" key="7">
    <source>
        <dbReference type="ARBA" id="ARBA00023149"/>
    </source>
</evidence>
<feature type="domain" description="Cyclic nucleotide-binding" evidence="10">
    <location>
        <begin position="388"/>
        <end position="499"/>
    </location>
</feature>
<dbReference type="PANTHER" id="PTHR11635">
    <property type="entry name" value="CAMP-DEPENDENT PROTEIN KINASE REGULATORY CHAIN"/>
    <property type="match status" value="1"/>
</dbReference>
<feature type="region of interest" description="Disordered" evidence="9">
    <location>
        <begin position="122"/>
        <end position="183"/>
    </location>
</feature>
<dbReference type="Pfam" id="PF00027">
    <property type="entry name" value="cNMP_binding"/>
    <property type="match status" value="2"/>
</dbReference>
<dbReference type="InterPro" id="IPR050503">
    <property type="entry name" value="cAMP-dep_PK_reg_su-like"/>
</dbReference>
<dbReference type="InterPro" id="IPR000595">
    <property type="entry name" value="cNMP-bd_dom"/>
</dbReference>
<dbReference type="Proteomes" id="UP001565368">
    <property type="component" value="Unassembled WGS sequence"/>
</dbReference>
<proteinExistence type="inferred from homology"/>
<keyword evidence="7 8" id="KW-0114">cAMP</keyword>